<evidence type="ECO:0000256" key="4">
    <source>
        <dbReference type="ARBA" id="ARBA00022692"/>
    </source>
</evidence>
<dbReference type="Proteomes" id="UP000655588">
    <property type="component" value="Unassembled WGS sequence"/>
</dbReference>
<dbReference type="PANTHER" id="PTHR21137">
    <property type="entry name" value="ODORANT RECEPTOR"/>
    <property type="match status" value="1"/>
</dbReference>
<keyword evidence="7 10" id="KW-0472">Membrane</keyword>
<organism evidence="11 12">
    <name type="scientific">Frieseomelitta varia</name>
    <dbReference type="NCBI Taxonomy" id="561572"/>
    <lineage>
        <taxon>Eukaryota</taxon>
        <taxon>Metazoa</taxon>
        <taxon>Ecdysozoa</taxon>
        <taxon>Arthropoda</taxon>
        <taxon>Hexapoda</taxon>
        <taxon>Insecta</taxon>
        <taxon>Pterygota</taxon>
        <taxon>Neoptera</taxon>
        <taxon>Endopterygota</taxon>
        <taxon>Hymenoptera</taxon>
        <taxon>Apocrita</taxon>
        <taxon>Aculeata</taxon>
        <taxon>Apoidea</taxon>
        <taxon>Anthophila</taxon>
        <taxon>Apidae</taxon>
        <taxon>Frieseomelitta</taxon>
    </lineage>
</organism>
<accession>A0A833VPE3</accession>
<evidence type="ECO:0000313" key="11">
    <source>
        <dbReference type="EMBL" id="KAF3426926.1"/>
    </source>
</evidence>
<evidence type="ECO:0000256" key="2">
    <source>
        <dbReference type="ARBA" id="ARBA00022475"/>
    </source>
</evidence>
<evidence type="ECO:0000256" key="5">
    <source>
        <dbReference type="ARBA" id="ARBA00022725"/>
    </source>
</evidence>
<proteinExistence type="predicted"/>
<feature type="transmembrane region" description="Helical" evidence="10">
    <location>
        <begin position="520"/>
        <end position="553"/>
    </location>
</feature>
<dbReference type="InterPro" id="IPR004117">
    <property type="entry name" value="7tm6_olfct_rcpt"/>
</dbReference>
<keyword evidence="9" id="KW-0807">Transducer</keyword>
<evidence type="ECO:0000256" key="9">
    <source>
        <dbReference type="ARBA" id="ARBA00023224"/>
    </source>
</evidence>
<keyword evidence="6 10" id="KW-1133">Transmembrane helix</keyword>
<dbReference type="GO" id="GO:0005549">
    <property type="term" value="F:odorant binding"/>
    <property type="evidence" value="ECO:0007669"/>
    <property type="project" value="InterPro"/>
</dbReference>
<dbReference type="AlphaFoldDB" id="A0A833VPE3"/>
<comment type="caution">
    <text evidence="11">The sequence shown here is derived from an EMBL/GenBank/DDBJ whole genome shotgun (WGS) entry which is preliminary data.</text>
</comment>
<feature type="transmembrane region" description="Helical" evidence="10">
    <location>
        <begin position="621"/>
        <end position="641"/>
    </location>
</feature>
<feature type="transmembrane region" description="Helical" evidence="10">
    <location>
        <begin position="246"/>
        <end position="267"/>
    </location>
</feature>
<feature type="transmembrane region" description="Helical" evidence="10">
    <location>
        <begin position="913"/>
        <end position="935"/>
    </location>
</feature>
<evidence type="ECO:0000256" key="8">
    <source>
        <dbReference type="ARBA" id="ARBA00023170"/>
    </source>
</evidence>
<evidence type="ECO:0000256" key="7">
    <source>
        <dbReference type="ARBA" id="ARBA00023136"/>
    </source>
</evidence>
<feature type="transmembrane region" description="Helical" evidence="10">
    <location>
        <begin position="12"/>
        <end position="28"/>
    </location>
</feature>
<dbReference type="GO" id="GO:0007165">
    <property type="term" value="P:signal transduction"/>
    <property type="evidence" value="ECO:0007669"/>
    <property type="project" value="UniProtKB-KW"/>
</dbReference>
<keyword evidence="3" id="KW-0716">Sensory transduction</keyword>
<evidence type="ECO:0008006" key="13">
    <source>
        <dbReference type="Google" id="ProtNLM"/>
    </source>
</evidence>
<feature type="transmembrane region" description="Helical" evidence="10">
    <location>
        <begin position="273"/>
        <end position="292"/>
    </location>
</feature>
<keyword evidence="2" id="KW-1003">Cell membrane</keyword>
<feature type="transmembrane region" description="Helical" evidence="10">
    <location>
        <begin position="757"/>
        <end position="777"/>
    </location>
</feature>
<keyword evidence="5" id="KW-0552">Olfaction</keyword>
<dbReference type="GO" id="GO:0005886">
    <property type="term" value="C:plasma membrane"/>
    <property type="evidence" value="ECO:0007669"/>
    <property type="project" value="UniProtKB-SubCell"/>
</dbReference>
<evidence type="ECO:0000256" key="6">
    <source>
        <dbReference type="ARBA" id="ARBA00022989"/>
    </source>
</evidence>
<evidence type="ECO:0000256" key="1">
    <source>
        <dbReference type="ARBA" id="ARBA00004651"/>
    </source>
</evidence>
<keyword evidence="4 10" id="KW-0812">Transmembrane</keyword>
<name>A0A833VPE3_9HYME</name>
<keyword evidence="8" id="KW-0675">Receptor</keyword>
<comment type="subcellular location">
    <subcellularLocation>
        <location evidence="1">Cell membrane</location>
        <topology evidence="1">Multi-pass membrane protein</topology>
    </subcellularLocation>
</comment>
<evidence type="ECO:0000256" key="3">
    <source>
        <dbReference type="ARBA" id="ARBA00022606"/>
    </source>
</evidence>
<feature type="transmembrane region" description="Helical" evidence="10">
    <location>
        <begin position="592"/>
        <end position="615"/>
    </location>
</feature>
<feature type="transmembrane region" description="Helical" evidence="10">
    <location>
        <begin position="390"/>
        <end position="411"/>
    </location>
</feature>
<gene>
    <name evidence="11" type="ORF">E2986_12682</name>
</gene>
<evidence type="ECO:0000256" key="10">
    <source>
        <dbReference type="SAM" id="Phobius"/>
    </source>
</evidence>
<reference evidence="11" key="1">
    <citation type="submission" date="2019-11" db="EMBL/GenBank/DDBJ databases">
        <title>The nuclear and mitochondrial genomes of Frieseomelitta varia - a highly eusocial stingless bee (Meliponini) with a permanently sterile worker caste.</title>
        <authorList>
            <person name="Freitas F.C.P."/>
            <person name="Lourenco A.P."/>
            <person name="Nunes F.M.F."/>
            <person name="Paschoal A.R."/>
            <person name="Abreu F.C.P."/>
            <person name="Barbin F.O."/>
            <person name="Bataglia L."/>
            <person name="Cardoso-Junior C.A.M."/>
            <person name="Cervoni M.S."/>
            <person name="Silva S.R."/>
            <person name="Dalarmi F."/>
            <person name="Del Lama M.A."/>
            <person name="Depintor T.S."/>
            <person name="Ferreira K.M."/>
            <person name="Goria P.S."/>
            <person name="Jaskot M.C."/>
            <person name="Lago D.C."/>
            <person name="Luna-Lucena D."/>
            <person name="Moda L.M."/>
            <person name="Nascimento L."/>
            <person name="Pedrino M."/>
            <person name="Rabico F.O."/>
            <person name="Sanches F.C."/>
            <person name="Santos D.E."/>
            <person name="Santos C.G."/>
            <person name="Vieira J."/>
            <person name="Lopes T.F."/>
            <person name="Barchuk A.R."/>
            <person name="Hartfelder K."/>
            <person name="Simoes Z.L.P."/>
            <person name="Bitondi M.M.G."/>
            <person name="Pinheiro D.G."/>
        </authorList>
    </citation>
    <scope>NUCLEOTIDE SEQUENCE</scope>
    <source>
        <strain evidence="11">USP_RPSP 00005682</strain>
        <tissue evidence="11">Whole individual</tissue>
    </source>
</reference>
<feature type="transmembrane region" description="Helical" evidence="10">
    <location>
        <begin position="417"/>
        <end position="435"/>
    </location>
</feature>
<dbReference type="GO" id="GO:0004984">
    <property type="term" value="F:olfactory receptor activity"/>
    <property type="evidence" value="ECO:0007669"/>
    <property type="project" value="InterPro"/>
</dbReference>
<feature type="transmembrane region" description="Helical" evidence="10">
    <location>
        <begin position="40"/>
        <end position="61"/>
    </location>
</feature>
<sequence>MLKQPTPEKAIDIIWFSVVLSFCWPLPSNSSKTRVLVYKTLQISSIISACSVLLALIYAIYLHSDDILSVSQCICIFMGISQQTIQGIICVISHDSLQYVVEEMLNCVKEARQYEKEIYCKLVAKCSIFFGSSIVCIYLTSTAFSVGPAFTSASFPCDAEYPFRVNDTPVHVIIYVQQSIVCYQCAAHLCLSMFGALLFWFTAARFECLAIEITQITNASMLVVCIKKQLYLRRYAEEVVNIFRFIVLYAVGVSTFGVTLCGIILLMDTPLIVKMQFVILSFTVLVEIYIYAWPADYLKDMSIHVSRSIYDTVWYKQTLEMQKNLLNVLVYQQPITLSIRCIIPELSLRYYCSQLTPEKAIDIVWFGVVLSFCWPLPSSSSIARIVCYKILQLCSVISACTVLLALMYSIYLHSDDILIVSECICLFIGISQLVIQTTICMINHDSLQYVVEEMLNCVKEAQQYEKEIYNKLIAKSSIFFGSSMVCVYITSTAFLIGPIFMPVPFPCDAEYPFRVNDTPVYVIIYVQQSIVSYQCAAHMCLSMFGALLLWFTAARFECLAIEMREITNTSMLIVCVKKQLHLKRYAEEVVGIFRFIVLYAVGVSTFILTLCGIILLMDTPLIVKMQFIVVSFTVLTEIYIYTWPADYMKDMSIHISWSAYDMTWYKQTLKMQKDLLTVLIYQKPITLSVKCIIPELSLRYYCSVRQILSQIEEIAVFFFRYAKEVVRNFRFIVLYVVGTSTFVITLCSIIFLTDTPLILRIQLLSASISVLIEIYIYTWPADYLKDMQLTLEKAIDITWFSVALSFCWPLPSNSSRTRIAFYKILQISSSTSACLVLLAVIYSIYLHSDNILVVCKCSLISLGISQQVIQTIICMIHHDSLQYVVEEMLHCVKEAQQYEKEIYYKFIAKCSTLFGSSMVCMYLCLSSFVLGPAFLPVSFPFETEYPFRVNYTPMYVIIYMHEAFVAYRCSAHGCLNIFGALLLWFTAARLECLAIEMKQTTNVSMLIVCIKKQLYLRRYAKEVMRIFRFIVLYVVGMSTFALTLCGIIFLTDTPLILRIQLLFSSISLLIEIYIYTWPADYVKDMSIHVSRSVYDTMWYKQTLHMQKNLMTVLIYQEPITLSISCVISELSLHYFCSQ</sequence>
<evidence type="ECO:0000313" key="12">
    <source>
        <dbReference type="Proteomes" id="UP000655588"/>
    </source>
</evidence>
<feature type="transmembrane region" description="Helical" evidence="10">
    <location>
        <begin position="180"/>
        <end position="203"/>
    </location>
</feature>
<dbReference type="Pfam" id="PF02949">
    <property type="entry name" value="7tm_6"/>
    <property type="match status" value="3"/>
</dbReference>
<feature type="transmembrane region" description="Helical" evidence="10">
    <location>
        <begin position="1026"/>
        <end position="1049"/>
    </location>
</feature>
<keyword evidence="12" id="KW-1185">Reference proteome</keyword>
<dbReference type="EMBL" id="WNWW01000285">
    <property type="protein sequence ID" value="KAF3426926.1"/>
    <property type="molecule type" value="Genomic_DNA"/>
</dbReference>
<dbReference type="PANTHER" id="PTHR21137:SF35">
    <property type="entry name" value="ODORANT RECEPTOR 19A-RELATED"/>
    <property type="match status" value="1"/>
</dbReference>
<protein>
    <recommendedName>
        <fullName evidence="13">Odorant receptor</fullName>
    </recommendedName>
</protein>
<feature type="transmembrane region" description="Helical" evidence="10">
    <location>
        <begin position="1055"/>
        <end position="1075"/>
    </location>
</feature>
<feature type="transmembrane region" description="Helical" evidence="10">
    <location>
        <begin position="478"/>
        <end position="500"/>
    </location>
</feature>
<feature type="transmembrane region" description="Helical" evidence="10">
    <location>
        <begin position="965"/>
        <end position="988"/>
    </location>
</feature>
<feature type="transmembrane region" description="Helical" evidence="10">
    <location>
        <begin position="729"/>
        <end position="751"/>
    </location>
</feature>